<evidence type="ECO:0000313" key="1">
    <source>
        <dbReference type="EMBL" id="BBG30368.1"/>
    </source>
</evidence>
<gene>
    <name evidence="1" type="ORF">ZBT109_1611</name>
</gene>
<dbReference type="Proteomes" id="UP000267342">
    <property type="component" value="Chromosome"/>
</dbReference>
<dbReference type="AlphaFoldDB" id="A0A348HFG6"/>
<organism evidence="1 2">
    <name type="scientific">Zymobacter palmae</name>
    <dbReference type="NCBI Taxonomy" id="33074"/>
    <lineage>
        <taxon>Bacteria</taxon>
        <taxon>Pseudomonadati</taxon>
        <taxon>Pseudomonadota</taxon>
        <taxon>Gammaproteobacteria</taxon>
        <taxon>Oceanospirillales</taxon>
        <taxon>Halomonadaceae</taxon>
        <taxon>Zymobacter group</taxon>
        <taxon>Zymobacter</taxon>
    </lineage>
</organism>
<sequence length="121" mass="12865">MRTAAARLMQTTTANLRFTGTPTGNVTVTFPAWAKRYSIINDCAGDGAIICTTGNGESVSIKNGAKYEVGCDGKNLTISTVNASQLFAEANKNISALDAPTVQQLLTHWTVQPLMRQAIST</sequence>
<dbReference type="STRING" id="1123510.GCA_000620025_02444"/>
<name>A0A348HFG6_9GAMM</name>
<accession>A0A348HFG6</accession>
<evidence type="ECO:0000313" key="2">
    <source>
        <dbReference type="Proteomes" id="UP000267342"/>
    </source>
</evidence>
<dbReference type="EMBL" id="AP018933">
    <property type="protein sequence ID" value="BBG30368.1"/>
    <property type="molecule type" value="Genomic_DNA"/>
</dbReference>
<dbReference type="KEGG" id="zpl:ZBT109_1611"/>
<reference evidence="1 2" key="1">
    <citation type="submission" date="2018-09" db="EMBL/GenBank/DDBJ databases">
        <title>Zymobacter palmae IAM14233 (=T109) whole genome analysis.</title>
        <authorList>
            <person name="Yanase H."/>
        </authorList>
    </citation>
    <scope>NUCLEOTIDE SEQUENCE [LARGE SCALE GENOMIC DNA]</scope>
    <source>
        <strain evidence="1 2">IAM14233</strain>
    </source>
</reference>
<proteinExistence type="predicted"/>
<protein>
    <submittedName>
        <fullName evidence="1">Mn2+ and Fe2+ transporters of the NRAMP family</fullName>
    </submittedName>
</protein>
<keyword evidence="2" id="KW-1185">Reference proteome</keyword>